<dbReference type="AlphaFoldDB" id="A0A918M8R4"/>
<organism evidence="1 2">
    <name type="scientific">Streptomyces filipinensis</name>
    <dbReference type="NCBI Taxonomy" id="66887"/>
    <lineage>
        <taxon>Bacteria</taxon>
        <taxon>Bacillati</taxon>
        <taxon>Actinomycetota</taxon>
        <taxon>Actinomycetes</taxon>
        <taxon>Kitasatosporales</taxon>
        <taxon>Streptomycetaceae</taxon>
        <taxon>Streptomyces</taxon>
    </lineage>
</organism>
<dbReference type="Proteomes" id="UP000618795">
    <property type="component" value="Unassembled WGS sequence"/>
</dbReference>
<proteinExistence type="predicted"/>
<reference evidence="1" key="1">
    <citation type="journal article" date="2014" name="Int. J. Syst. Evol. Microbiol.">
        <title>Complete genome sequence of Corynebacterium casei LMG S-19264T (=DSM 44701T), isolated from a smear-ripened cheese.</title>
        <authorList>
            <consortium name="US DOE Joint Genome Institute (JGI-PGF)"/>
            <person name="Walter F."/>
            <person name="Albersmeier A."/>
            <person name="Kalinowski J."/>
            <person name="Ruckert C."/>
        </authorList>
    </citation>
    <scope>NUCLEOTIDE SEQUENCE</scope>
    <source>
        <strain evidence="1">JCM 4369</strain>
    </source>
</reference>
<accession>A0A918M8R4</accession>
<dbReference type="EMBL" id="BMTD01000001">
    <property type="protein sequence ID" value="GGU73339.1"/>
    <property type="molecule type" value="Genomic_DNA"/>
</dbReference>
<name>A0A918M8R4_9ACTN</name>
<reference evidence="1" key="2">
    <citation type="submission" date="2020-09" db="EMBL/GenBank/DDBJ databases">
        <authorList>
            <person name="Sun Q."/>
            <person name="Ohkuma M."/>
        </authorList>
    </citation>
    <scope>NUCLEOTIDE SEQUENCE</scope>
    <source>
        <strain evidence="1">JCM 4369</strain>
    </source>
</reference>
<sequence>MASVADTLCSGGDVSLGFYLERPSYLSLAAVTCSPNRSKPELTCPGIDLAVADGLP</sequence>
<evidence type="ECO:0000313" key="1">
    <source>
        <dbReference type="EMBL" id="GGU73339.1"/>
    </source>
</evidence>
<evidence type="ECO:0000313" key="2">
    <source>
        <dbReference type="Proteomes" id="UP000618795"/>
    </source>
</evidence>
<keyword evidence="2" id="KW-1185">Reference proteome</keyword>
<protein>
    <submittedName>
        <fullName evidence="1">Uncharacterized protein</fullName>
    </submittedName>
</protein>
<comment type="caution">
    <text evidence="1">The sequence shown here is derived from an EMBL/GenBank/DDBJ whole genome shotgun (WGS) entry which is preliminary data.</text>
</comment>
<gene>
    <name evidence="1" type="ORF">GCM10010260_01270</name>
</gene>